<gene>
    <name evidence="3" type="ORF">VB854_04185</name>
</gene>
<evidence type="ECO:0000313" key="3">
    <source>
        <dbReference type="EMBL" id="MEA5518145.1"/>
    </source>
</evidence>
<protein>
    <submittedName>
        <fullName evidence="3">RRXRR domain-containing protein</fullName>
    </submittedName>
</protein>
<organism evidence="3 4">
    <name type="scientific">Limnoraphis robusta CCNP1315</name>
    <dbReference type="NCBI Taxonomy" id="3110306"/>
    <lineage>
        <taxon>Bacteria</taxon>
        <taxon>Bacillati</taxon>
        <taxon>Cyanobacteriota</taxon>
        <taxon>Cyanophyceae</taxon>
        <taxon>Oscillatoriophycideae</taxon>
        <taxon>Oscillatoriales</taxon>
        <taxon>Sirenicapillariaceae</taxon>
        <taxon>Limnoraphis</taxon>
    </lineage>
</organism>
<dbReference type="Proteomes" id="UP001301728">
    <property type="component" value="Unassembled WGS sequence"/>
</dbReference>
<dbReference type="InterPro" id="IPR025938">
    <property type="entry name" value="RRXRR_dom"/>
</dbReference>
<reference evidence="3 4" key="1">
    <citation type="submission" date="2023-12" db="EMBL/GenBank/DDBJ databases">
        <title>Baltic Sea Cyanobacteria.</title>
        <authorList>
            <person name="Delbaje E."/>
            <person name="Fewer D.P."/>
            <person name="Shishido T.K."/>
        </authorList>
    </citation>
    <scope>NUCLEOTIDE SEQUENCE [LARGE SCALE GENOMIC DNA]</scope>
    <source>
        <strain evidence="3 4">CCNP 1315</strain>
    </source>
</reference>
<accession>A0ABU5TTY6</accession>
<feature type="region of interest" description="Disordered" evidence="1">
    <location>
        <begin position="399"/>
        <end position="419"/>
    </location>
</feature>
<evidence type="ECO:0000259" key="2">
    <source>
        <dbReference type="Pfam" id="PF14239"/>
    </source>
</evidence>
<evidence type="ECO:0000313" key="4">
    <source>
        <dbReference type="Proteomes" id="UP001301728"/>
    </source>
</evidence>
<feature type="domain" description="RRXRR" evidence="2">
    <location>
        <begin position="8"/>
        <end position="190"/>
    </location>
</feature>
<sequence>MQKENLRVPVVDSFGKPLMPTKSSRARRWIKQGFAKPFWNKLGIWCVQLLVEPSSTQTQDIVIGNDPGKRYSGIAVQSAKYTLFMSHLVLMGFIPKRGTAIAGITEKMSYRAMLRRGRRGRRIDRILPFKLRNHRQKRFSNRKKGKLPPSIRSNRLLEIRVIRELAKIYPVSVIRVERVKADVDKTSGRKKAQSGKGFSPVMVGQNFLTEQLSKIAKVVTIEGWQKGGNGTSQIRKHLNLFKNKEKKELQVPETHAVDAVALASGHFIQYKPFHTANSRGCIWQGKIAVTLSAFKVISKPRITRRRLHDAVPSKGGVRERYGGSTTPFKARKGDLIEYSTKSKGVTKKVIGYCSGYTGKNLSLSDANWSRLGRFANSKCRIIQRNTGLVVSGALNPTQLPSYPPYDQASGYGRSTPEVS</sequence>
<dbReference type="Pfam" id="PF14239">
    <property type="entry name" value="RRXRR"/>
    <property type="match status" value="1"/>
</dbReference>
<keyword evidence="4" id="KW-1185">Reference proteome</keyword>
<name>A0ABU5TTY6_9CYAN</name>
<evidence type="ECO:0000256" key="1">
    <source>
        <dbReference type="SAM" id="MobiDB-lite"/>
    </source>
</evidence>
<comment type="caution">
    <text evidence="3">The sequence shown here is derived from an EMBL/GenBank/DDBJ whole genome shotgun (WGS) entry which is preliminary data.</text>
</comment>
<dbReference type="RefSeq" id="WP_323271956.1">
    <property type="nucleotide sequence ID" value="NZ_JAYGHT010000007.1"/>
</dbReference>
<dbReference type="EMBL" id="JAYGHT010000007">
    <property type="protein sequence ID" value="MEA5518145.1"/>
    <property type="molecule type" value="Genomic_DNA"/>
</dbReference>
<proteinExistence type="predicted"/>